<dbReference type="RefSeq" id="WP_162367100.1">
    <property type="nucleotide sequence ID" value="NZ_WUBS01000012.1"/>
</dbReference>
<keyword evidence="7 11" id="KW-0630">Potassium</keyword>
<evidence type="ECO:0000313" key="14">
    <source>
        <dbReference type="Proteomes" id="UP000461443"/>
    </source>
</evidence>
<keyword evidence="14" id="KW-1185">Reference proteome</keyword>
<dbReference type="PANTHER" id="PTHR30042:SF2">
    <property type="entry name" value="POTASSIUM-TRANSPORTING ATPASE KDPC SUBUNIT"/>
    <property type="match status" value="1"/>
</dbReference>
<comment type="caution">
    <text evidence="13">The sequence shown here is derived from an EMBL/GenBank/DDBJ whole genome shotgun (WGS) entry which is preliminary data.</text>
</comment>
<keyword evidence="1 11" id="KW-0813">Transport</keyword>
<feature type="compositionally biased region" description="Low complexity" evidence="12">
    <location>
        <begin position="78"/>
        <end position="89"/>
    </location>
</feature>
<dbReference type="Pfam" id="PF02669">
    <property type="entry name" value="KdpC"/>
    <property type="match status" value="1"/>
</dbReference>
<evidence type="ECO:0000256" key="6">
    <source>
        <dbReference type="ARBA" id="ARBA00022840"/>
    </source>
</evidence>
<dbReference type="AlphaFoldDB" id="A0A845SPC5"/>
<dbReference type="GO" id="GO:0005524">
    <property type="term" value="F:ATP binding"/>
    <property type="evidence" value="ECO:0007669"/>
    <property type="project" value="UniProtKB-UniRule"/>
</dbReference>
<evidence type="ECO:0000256" key="10">
    <source>
        <dbReference type="ARBA" id="ARBA00023136"/>
    </source>
</evidence>
<comment type="subcellular location">
    <subcellularLocation>
        <location evidence="11">Cell membrane</location>
        <topology evidence="11">Single-pass membrane protein</topology>
    </subcellularLocation>
</comment>
<keyword evidence="9 11" id="KW-0406">Ion transport</keyword>
<dbReference type="GO" id="GO:0008556">
    <property type="term" value="F:P-type potassium transmembrane transporter activity"/>
    <property type="evidence" value="ECO:0007669"/>
    <property type="project" value="InterPro"/>
</dbReference>
<keyword evidence="5 11" id="KW-0547">Nucleotide-binding</keyword>
<sequence length="191" mass="20443">MSQLRPALILLVLLTLITGVVYPLLTTQLAQWWFPAQANGSLLDAGGENRGSALIGQTFTRPEYFQGRPSATGDTPYNPLASSGSNLSANNPALDDVVKQRVAALRVANPRADGPIPVDLVTASASGLDPDISPQAAQWQAPRVAATRHLPQERVRQLIEDHTSRPLLGFLGEPTVNVLKLNLALDDLPKS</sequence>
<accession>A0A845SPC5</accession>
<keyword evidence="6 11" id="KW-0067">ATP-binding</keyword>
<evidence type="ECO:0000256" key="7">
    <source>
        <dbReference type="ARBA" id="ARBA00022958"/>
    </source>
</evidence>
<dbReference type="PIRSF" id="PIRSF001296">
    <property type="entry name" value="K_ATPase_KdpC"/>
    <property type="match status" value="1"/>
</dbReference>
<gene>
    <name evidence="11 13" type="primary">kdpC</name>
    <name evidence="13" type="ORF">GRH90_16725</name>
</gene>
<dbReference type="PANTHER" id="PTHR30042">
    <property type="entry name" value="POTASSIUM-TRANSPORTING ATPASE C CHAIN"/>
    <property type="match status" value="1"/>
</dbReference>
<dbReference type="EMBL" id="WUBS01000012">
    <property type="protein sequence ID" value="NDL64378.1"/>
    <property type="molecule type" value="Genomic_DNA"/>
</dbReference>
<keyword evidence="8 11" id="KW-1133">Transmembrane helix</keyword>
<dbReference type="NCBIfam" id="NF001454">
    <property type="entry name" value="PRK00315.1"/>
    <property type="match status" value="1"/>
</dbReference>
<keyword evidence="2 11" id="KW-1003">Cell membrane</keyword>
<evidence type="ECO:0000256" key="4">
    <source>
        <dbReference type="ARBA" id="ARBA00022692"/>
    </source>
</evidence>
<name>A0A845SPC5_9GAMM</name>
<evidence type="ECO:0000256" key="11">
    <source>
        <dbReference type="HAMAP-Rule" id="MF_00276"/>
    </source>
</evidence>
<dbReference type="GO" id="GO:0005886">
    <property type="term" value="C:plasma membrane"/>
    <property type="evidence" value="ECO:0007669"/>
    <property type="project" value="UniProtKB-SubCell"/>
</dbReference>
<reference evidence="13 14" key="1">
    <citation type="submission" date="2019-12" db="EMBL/GenBank/DDBJ databases">
        <authorList>
            <person name="Lee S.D."/>
        </authorList>
    </citation>
    <scope>NUCLEOTIDE SEQUENCE [LARGE SCALE GENOMIC DNA]</scope>
    <source>
        <strain evidence="13 14">SAP-6</strain>
    </source>
</reference>
<comment type="function">
    <text evidence="11">Part of the high-affinity ATP-driven potassium transport (or Kdp) system, which catalyzes the hydrolysis of ATP coupled with the electrogenic transport of potassium into the cytoplasm. This subunit acts as a catalytic chaperone that increases the ATP-binding affinity of the ATP-hydrolyzing subunit KdpB by the formation of a transient KdpB/KdpC/ATP ternary complex.</text>
</comment>
<evidence type="ECO:0000256" key="8">
    <source>
        <dbReference type="ARBA" id="ARBA00022989"/>
    </source>
</evidence>
<keyword evidence="10 11" id="KW-0472">Membrane</keyword>
<dbReference type="NCBIfam" id="TIGR00681">
    <property type="entry name" value="kdpC"/>
    <property type="match status" value="1"/>
</dbReference>
<evidence type="ECO:0000256" key="5">
    <source>
        <dbReference type="ARBA" id="ARBA00022741"/>
    </source>
</evidence>
<dbReference type="HAMAP" id="MF_00276">
    <property type="entry name" value="KdpC"/>
    <property type="match status" value="1"/>
</dbReference>
<dbReference type="InterPro" id="IPR003820">
    <property type="entry name" value="KdpC"/>
</dbReference>
<evidence type="ECO:0000256" key="9">
    <source>
        <dbReference type="ARBA" id="ARBA00023065"/>
    </source>
</evidence>
<comment type="similarity">
    <text evidence="11">Belongs to the KdpC family.</text>
</comment>
<evidence type="ECO:0000256" key="3">
    <source>
        <dbReference type="ARBA" id="ARBA00022538"/>
    </source>
</evidence>
<dbReference type="Proteomes" id="UP000461443">
    <property type="component" value="Unassembled WGS sequence"/>
</dbReference>
<evidence type="ECO:0000256" key="12">
    <source>
        <dbReference type="SAM" id="MobiDB-lite"/>
    </source>
</evidence>
<proteinExistence type="inferred from homology"/>
<feature type="region of interest" description="Disordered" evidence="12">
    <location>
        <begin position="65"/>
        <end position="89"/>
    </location>
</feature>
<evidence type="ECO:0000256" key="2">
    <source>
        <dbReference type="ARBA" id="ARBA00022475"/>
    </source>
</evidence>
<reference evidence="13 14" key="2">
    <citation type="submission" date="2020-02" db="EMBL/GenBank/DDBJ databases">
        <title>The new genus of Enterobacteriales.</title>
        <authorList>
            <person name="Kim I.S."/>
        </authorList>
    </citation>
    <scope>NUCLEOTIDE SEQUENCE [LARGE SCALE GENOMIC DNA]</scope>
    <source>
        <strain evidence="13 14">SAP-6</strain>
    </source>
</reference>
<protein>
    <recommendedName>
        <fullName evidence="11">Potassium-transporting ATPase KdpC subunit</fullName>
    </recommendedName>
    <alternativeName>
        <fullName evidence="11">ATP phosphohydrolase [potassium-transporting] C chain</fullName>
    </alternativeName>
    <alternativeName>
        <fullName evidence="11">Potassium-binding and translocating subunit C</fullName>
    </alternativeName>
    <alternativeName>
        <fullName evidence="11">Potassium-translocating ATPase C chain</fullName>
    </alternativeName>
</protein>
<comment type="subunit">
    <text evidence="11">The system is composed of three essential subunits: KdpA, KdpB and KdpC.</text>
</comment>
<organism evidence="13 14">
    <name type="scientific">Acerihabitans arboris</name>
    <dbReference type="NCBI Taxonomy" id="2691583"/>
    <lineage>
        <taxon>Bacteria</taxon>
        <taxon>Pseudomonadati</taxon>
        <taxon>Pseudomonadota</taxon>
        <taxon>Gammaproteobacteria</taxon>
        <taxon>Enterobacterales</taxon>
        <taxon>Pectobacteriaceae</taxon>
        <taxon>Acerihabitans</taxon>
    </lineage>
</organism>
<evidence type="ECO:0000313" key="13">
    <source>
        <dbReference type="EMBL" id="NDL64378.1"/>
    </source>
</evidence>
<keyword evidence="4 11" id="KW-0812">Transmembrane</keyword>
<keyword evidence="3 11" id="KW-0633">Potassium transport</keyword>
<evidence type="ECO:0000256" key="1">
    <source>
        <dbReference type="ARBA" id="ARBA00022448"/>
    </source>
</evidence>